<evidence type="ECO:0000313" key="1">
    <source>
        <dbReference type="EMBL" id="KIU13953.1"/>
    </source>
</evidence>
<organism evidence="1 2">
    <name type="scientific">Mycolicibacterium llatzerense</name>
    <dbReference type="NCBI Taxonomy" id="280871"/>
    <lineage>
        <taxon>Bacteria</taxon>
        <taxon>Bacillati</taxon>
        <taxon>Actinomycetota</taxon>
        <taxon>Actinomycetes</taxon>
        <taxon>Mycobacteriales</taxon>
        <taxon>Mycobacteriaceae</taxon>
        <taxon>Mycolicibacterium</taxon>
    </lineage>
</organism>
<dbReference type="GO" id="GO:0009306">
    <property type="term" value="P:protein secretion"/>
    <property type="evidence" value="ECO:0007669"/>
    <property type="project" value="InterPro"/>
</dbReference>
<protein>
    <recommendedName>
        <fullName evidence="3">ESX-1 secretion-associated protein</fullName>
    </recommendedName>
</protein>
<gene>
    <name evidence="1" type="ORF">TL10_27040</name>
</gene>
<accession>A0A0D1IX59</accession>
<dbReference type="EMBL" id="JXST01000058">
    <property type="protein sequence ID" value="KIU13953.1"/>
    <property type="molecule type" value="Genomic_DNA"/>
</dbReference>
<dbReference type="Proteomes" id="UP000032221">
    <property type="component" value="Unassembled WGS sequence"/>
</dbReference>
<dbReference type="InterPro" id="IPR036689">
    <property type="entry name" value="ESAT-6-like_sf"/>
</dbReference>
<proteinExistence type="predicted"/>
<evidence type="ECO:0000313" key="2">
    <source>
        <dbReference type="Proteomes" id="UP000032221"/>
    </source>
</evidence>
<dbReference type="SUPFAM" id="SSF140453">
    <property type="entry name" value="EsxAB dimer-like"/>
    <property type="match status" value="1"/>
</dbReference>
<reference evidence="1 2" key="1">
    <citation type="submission" date="2015-01" db="EMBL/GenBank/DDBJ databases">
        <title>Genome sequence of Mycobacterium llatzerense and Mycobacterium immunogenum recovered from brain abscess.</title>
        <authorList>
            <person name="Greninger A.L."/>
            <person name="Langelier C."/>
            <person name="Cunningham G."/>
            <person name="Chiu C.Y."/>
            <person name="Miller S."/>
        </authorList>
    </citation>
    <scope>NUCLEOTIDE SEQUENCE [LARGE SCALE GENOMIC DNA]</scope>
    <source>
        <strain evidence="1 2">CLUC14</strain>
    </source>
</reference>
<name>A0A0D1IX59_9MYCO</name>
<dbReference type="PATRIC" id="fig|280871.6.peg.5605"/>
<dbReference type="PROSITE" id="PS51257">
    <property type="entry name" value="PROKAR_LIPOPROTEIN"/>
    <property type="match status" value="1"/>
</dbReference>
<keyword evidence="2" id="KW-1185">Reference proteome</keyword>
<dbReference type="RefSeq" id="WP_043988079.1">
    <property type="nucleotide sequence ID" value="NZ_JXST01000058.1"/>
</dbReference>
<dbReference type="Pfam" id="PF10824">
    <property type="entry name" value="T7SS_ESX_EspC"/>
    <property type="match status" value="1"/>
</dbReference>
<sequence length="101" mass="10000">MAPELRVDPQVLTAAASTMASCGSAVSDLKPGEPLNSAASGMSGLATGAACQRVGPLLNTDGQNLGKAVTGYADSLRTAATKYQNTDATSGSAIGKTMPGR</sequence>
<dbReference type="AlphaFoldDB" id="A0A0D1IX59"/>
<dbReference type="OrthoDB" id="4638002at2"/>
<comment type="caution">
    <text evidence="1">The sequence shown here is derived from an EMBL/GenBank/DDBJ whole genome shotgun (WGS) entry which is preliminary data.</text>
</comment>
<dbReference type="InterPro" id="IPR022536">
    <property type="entry name" value="EspC"/>
</dbReference>
<evidence type="ECO:0008006" key="3">
    <source>
        <dbReference type="Google" id="ProtNLM"/>
    </source>
</evidence>